<proteinExistence type="predicted"/>
<dbReference type="Proteomes" id="UP001642409">
    <property type="component" value="Unassembled WGS sequence"/>
</dbReference>
<evidence type="ECO:0000313" key="2">
    <source>
        <dbReference type="EMBL" id="CAI9966874.1"/>
    </source>
</evidence>
<sequence>MNRTITKWSKEEQEEFDRLLELTNKNFKLMTAHFPHRSYNQVRSHYYNQVYKSAEPESTNERTPSEVAQQLGNQSVGVTNILPVNSFIYSQFFTLFE</sequence>
<accession>A0AA86R6I4</accession>
<dbReference type="CDD" id="cd00167">
    <property type="entry name" value="SANT"/>
    <property type="match status" value="1"/>
</dbReference>
<dbReference type="AlphaFoldDB" id="A0AA86R6I4"/>
<evidence type="ECO:0000313" key="3">
    <source>
        <dbReference type="EMBL" id="CAL6024917.1"/>
    </source>
</evidence>
<reference evidence="3 4" key="2">
    <citation type="submission" date="2024-07" db="EMBL/GenBank/DDBJ databases">
        <authorList>
            <person name="Akdeniz Z."/>
        </authorList>
    </citation>
    <scope>NUCLEOTIDE SEQUENCE [LARGE SCALE GENOMIC DNA]</scope>
</reference>
<dbReference type="InterPro" id="IPR017930">
    <property type="entry name" value="Myb_dom"/>
</dbReference>
<gene>
    <name evidence="3" type="ORF">HINF_LOCUS29846</name>
    <name evidence="2" type="ORF">HINF_LOCUS54519</name>
</gene>
<keyword evidence="2" id="KW-0238">DNA-binding</keyword>
<dbReference type="PROSITE" id="PS51294">
    <property type="entry name" value="HTH_MYB"/>
    <property type="match status" value="1"/>
</dbReference>
<feature type="domain" description="HTH myb-type" evidence="1">
    <location>
        <begin position="1"/>
        <end position="54"/>
    </location>
</feature>
<evidence type="ECO:0000313" key="4">
    <source>
        <dbReference type="Proteomes" id="UP001642409"/>
    </source>
</evidence>
<comment type="caution">
    <text evidence="2">The sequence shown here is derived from an EMBL/GenBank/DDBJ whole genome shotgun (WGS) entry which is preliminary data.</text>
</comment>
<dbReference type="GO" id="GO:0003677">
    <property type="term" value="F:DNA binding"/>
    <property type="evidence" value="ECO:0007669"/>
    <property type="project" value="UniProtKB-KW"/>
</dbReference>
<dbReference type="EMBL" id="CAXDID020000097">
    <property type="protein sequence ID" value="CAL6024917.1"/>
    <property type="molecule type" value="Genomic_DNA"/>
</dbReference>
<dbReference type="Gene3D" id="1.10.10.60">
    <property type="entry name" value="Homeodomain-like"/>
    <property type="match status" value="1"/>
</dbReference>
<reference evidence="2" key="1">
    <citation type="submission" date="2023-06" db="EMBL/GenBank/DDBJ databases">
        <authorList>
            <person name="Kurt Z."/>
        </authorList>
    </citation>
    <scope>NUCLEOTIDE SEQUENCE</scope>
</reference>
<protein>
    <submittedName>
        <fullName evidence="2">Myb-like DNA-binding domain-containing protein</fullName>
    </submittedName>
    <submittedName>
        <fullName evidence="3">Myb-like_DNA-binding domain-containing protein</fullName>
    </submittedName>
</protein>
<keyword evidence="4" id="KW-1185">Reference proteome</keyword>
<dbReference type="InterPro" id="IPR009057">
    <property type="entry name" value="Homeodomain-like_sf"/>
</dbReference>
<dbReference type="SMART" id="SM00717">
    <property type="entry name" value="SANT"/>
    <property type="match status" value="1"/>
</dbReference>
<dbReference type="Pfam" id="PF00249">
    <property type="entry name" value="Myb_DNA-binding"/>
    <property type="match status" value="1"/>
</dbReference>
<name>A0AA86R6I4_9EUKA</name>
<dbReference type="SUPFAM" id="SSF46689">
    <property type="entry name" value="Homeodomain-like"/>
    <property type="match status" value="1"/>
</dbReference>
<evidence type="ECO:0000259" key="1">
    <source>
        <dbReference type="PROSITE" id="PS51294"/>
    </source>
</evidence>
<dbReference type="EMBL" id="CATOUU010001010">
    <property type="protein sequence ID" value="CAI9966874.1"/>
    <property type="molecule type" value="Genomic_DNA"/>
</dbReference>
<organism evidence="2">
    <name type="scientific">Hexamita inflata</name>
    <dbReference type="NCBI Taxonomy" id="28002"/>
    <lineage>
        <taxon>Eukaryota</taxon>
        <taxon>Metamonada</taxon>
        <taxon>Diplomonadida</taxon>
        <taxon>Hexamitidae</taxon>
        <taxon>Hexamitinae</taxon>
        <taxon>Hexamita</taxon>
    </lineage>
</organism>
<dbReference type="InterPro" id="IPR001005">
    <property type="entry name" value="SANT/Myb"/>
</dbReference>